<reference evidence="8" key="1">
    <citation type="journal article" date="2019" name="Int. J. Syst. Evol. Microbiol.">
        <title>The Global Catalogue of Microorganisms (GCM) 10K type strain sequencing project: providing services to taxonomists for standard genome sequencing and annotation.</title>
        <authorList>
            <consortium name="The Broad Institute Genomics Platform"/>
            <consortium name="The Broad Institute Genome Sequencing Center for Infectious Disease"/>
            <person name="Wu L."/>
            <person name="Ma J."/>
        </authorList>
    </citation>
    <scope>NUCLEOTIDE SEQUENCE [LARGE SCALE GENOMIC DNA]</scope>
    <source>
        <strain evidence="8">NBRC 102407</strain>
    </source>
</reference>
<dbReference type="PANTHER" id="PTHR33751">
    <property type="entry name" value="CBB3-TYPE CYTOCHROME C OXIDASE SUBUNIT FIXP"/>
    <property type="match status" value="1"/>
</dbReference>
<evidence type="ECO:0000256" key="5">
    <source>
        <dbReference type="SAM" id="SignalP"/>
    </source>
</evidence>
<evidence type="ECO:0000313" key="8">
    <source>
        <dbReference type="Proteomes" id="UP001157167"/>
    </source>
</evidence>
<protein>
    <recommendedName>
        <fullName evidence="6">Cytochrome c domain-containing protein</fullName>
    </recommendedName>
</protein>
<dbReference type="Proteomes" id="UP001157167">
    <property type="component" value="Unassembled WGS sequence"/>
</dbReference>
<keyword evidence="5" id="KW-0732">Signal</keyword>
<dbReference type="PROSITE" id="PS51007">
    <property type="entry name" value="CYTC"/>
    <property type="match status" value="2"/>
</dbReference>
<dbReference type="InterPro" id="IPR009056">
    <property type="entry name" value="Cyt_c-like_dom"/>
</dbReference>
<evidence type="ECO:0000313" key="7">
    <source>
        <dbReference type="EMBL" id="GLT23638.1"/>
    </source>
</evidence>
<evidence type="ECO:0000259" key="6">
    <source>
        <dbReference type="PROSITE" id="PS51007"/>
    </source>
</evidence>
<keyword evidence="2 4" id="KW-0479">Metal-binding</keyword>
<comment type="caution">
    <text evidence="7">The sequence shown here is derived from an EMBL/GenBank/DDBJ whole genome shotgun (WGS) entry which is preliminary data.</text>
</comment>
<keyword evidence="1 4" id="KW-0349">Heme</keyword>
<dbReference type="InterPro" id="IPR050597">
    <property type="entry name" value="Cytochrome_c_Oxidase_Subunit"/>
</dbReference>
<sequence length="225" mass="23896">MKTSIRFRPTLLRGLALLSIATAAVAVAPPADDAKARVAAGKNRFDALCVSCHGAAGTGVAPGSSAASYGPRLAGRTDLDPTLIHERIVRGKHGDKAMPPWGTVLDEEAIEQLTAYVKLIAATQPKAATHLTLAPFDLDDPTRVEAGRRRFAKTCAGYCHGHEGTGGRAPDFKGRGDDLPPELAFETISKGRQGAEVMPPWGAAFSPDQIWELVAYLKHLGRQQP</sequence>
<dbReference type="PANTHER" id="PTHR33751:SF1">
    <property type="entry name" value="CBB3-TYPE CYTOCHROME C OXIDASE SUBUNIT FIXP"/>
    <property type="match status" value="1"/>
</dbReference>
<feature type="domain" description="Cytochrome c" evidence="6">
    <location>
        <begin position="142"/>
        <end position="221"/>
    </location>
</feature>
<feature type="chain" id="PRO_5046378571" description="Cytochrome c domain-containing protein" evidence="5">
    <location>
        <begin position="27"/>
        <end position="225"/>
    </location>
</feature>
<dbReference type="SUPFAM" id="SSF46626">
    <property type="entry name" value="Cytochrome c"/>
    <property type="match status" value="2"/>
</dbReference>
<evidence type="ECO:0000256" key="4">
    <source>
        <dbReference type="PROSITE-ProRule" id="PRU00433"/>
    </source>
</evidence>
<accession>A0ABQ6FDE0</accession>
<dbReference type="InterPro" id="IPR036909">
    <property type="entry name" value="Cyt_c-like_dom_sf"/>
</dbReference>
<organism evidence="7 8">
    <name type="scientific">Zoogloea oryzae</name>
    <dbReference type="NCBI Taxonomy" id="310767"/>
    <lineage>
        <taxon>Bacteria</taxon>
        <taxon>Pseudomonadati</taxon>
        <taxon>Pseudomonadota</taxon>
        <taxon>Betaproteobacteria</taxon>
        <taxon>Rhodocyclales</taxon>
        <taxon>Zoogloeaceae</taxon>
        <taxon>Zoogloea</taxon>
    </lineage>
</organism>
<dbReference type="RefSeq" id="WP_284188830.1">
    <property type="nucleotide sequence ID" value="NZ_BSPX01000055.1"/>
</dbReference>
<evidence type="ECO:0000256" key="2">
    <source>
        <dbReference type="ARBA" id="ARBA00022723"/>
    </source>
</evidence>
<gene>
    <name evidence="7" type="ORF">GCM10007933_31060</name>
</gene>
<dbReference type="Gene3D" id="1.10.760.10">
    <property type="entry name" value="Cytochrome c-like domain"/>
    <property type="match status" value="2"/>
</dbReference>
<evidence type="ECO:0000256" key="3">
    <source>
        <dbReference type="ARBA" id="ARBA00023004"/>
    </source>
</evidence>
<evidence type="ECO:0000256" key="1">
    <source>
        <dbReference type="ARBA" id="ARBA00022617"/>
    </source>
</evidence>
<keyword evidence="8" id="KW-1185">Reference proteome</keyword>
<name>A0ABQ6FDE0_9RHOO</name>
<keyword evidence="3 4" id="KW-0408">Iron</keyword>
<feature type="signal peptide" evidence="5">
    <location>
        <begin position="1"/>
        <end position="26"/>
    </location>
</feature>
<dbReference type="EMBL" id="BSPX01000055">
    <property type="protein sequence ID" value="GLT23638.1"/>
    <property type="molecule type" value="Genomic_DNA"/>
</dbReference>
<dbReference type="Pfam" id="PF13442">
    <property type="entry name" value="Cytochrome_CBB3"/>
    <property type="match status" value="2"/>
</dbReference>
<proteinExistence type="predicted"/>
<feature type="domain" description="Cytochrome c" evidence="6">
    <location>
        <begin position="36"/>
        <end position="121"/>
    </location>
</feature>